<dbReference type="AlphaFoldDB" id="F5ZCW3"/>
<dbReference type="eggNOG" id="COG3603">
    <property type="taxonomic scope" value="Bacteria"/>
</dbReference>
<accession>F5ZCW3</accession>
<feature type="domain" description="CASTOR ACT" evidence="2">
    <location>
        <begin position="66"/>
        <end position="127"/>
    </location>
</feature>
<gene>
    <name evidence="3" type="ordered locus">ambt_11015</name>
</gene>
<keyword evidence="1" id="KW-0472">Membrane</keyword>
<dbReference type="InterPro" id="IPR045865">
    <property type="entry name" value="ACT-like_dom_sf"/>
</dbReference>
<dbReference type="InterPro" id="IPR016540">
    <property type="entry name" value="UCP008459"/>
</dbReference>
<evidence type="ECO:0000259" key="2">
    <source>
        <dbReference type="Pfam" id="PF13840"/>
    </source>
</evidence>
<evidence type="ECO:0000313" key="3">
    <source>
        <dbReference type="EMBL" id="AEF03725.1"/>
    </source>
</evidence>
<keyword evidence="4" id="KW-1185">Reference proteome</keyword>
<dbReference type="HOGENOM" id="CLU_130568_0_0_6"/>
<organism evidence="3 4">
    <name type="scientific">Alteromonas naphthalenivorans</name>
    <dbReference type="NCBI Taxonomy" id="715451"/>
    <lineage>
        <taxon>Bacteria</taxon>
        <taxon>Pseudomonadati</taxon>
        <taxon>Pseudomonadota</taxon>
        <taxon>Gammaproteobacteria</taxon>
        <taxon>Alteromonadales</taxon>
        <taxon>Alteromonadaceae</taxon>
        <taxon>Alteromonas/Salinimonas group</taxon>
        <taxon>Alteromonas</taxon>
    </lineage>
</organism>
<sequence>MKPFFRLFMPKQTLSVLPQPFTIHSLDGDSAIPANVLQSPLFFLGKTEDELSIVIPSNVDVDSLDSDEGWRALELLGPLHLSMVGIMAQIGAVLAAVKVSIFVVSTFETDFFLVKDNKLADATKALKNAGYTVLEGK</sequence>
<protein>
    <submittedName>
        <fullName evidence="3">Amino acid-binding ACT domain-containing protein</fullName>
    </submittedName>
</protein>
<dbReference type="EMBL" id="CP002339">
    <property type="protein sequence ID" value="AEF03725.1"/>
    <property type="molecule type" value="Genomic_DNA"/>
</dbReference>
<dbReference type="Pfam" id="PF13840">
    <property type="entry name" value="ACT_7"/>
    <property type="match status" value="1"/>
</dbReference>
<dbReference type="SUPFAM" id="SSF55021">
    <property type="entry name" value="ACT-like"/>
    <property type="match status" value="2"/>
</dbReference>
<dbReference type="PIRSF" id="PIRSF008459">
    <property type="entry name" value="UCP008459"/>
    <property type="match status" value="1"/>
</dbReference>
<dbReference type="Proteomes" id="UP000000683">
    <property type="component" value="Chromosome"/>
</dbReference>
<keyword evidence="1" id="KW-0812">Transmembrane</keyword>
<reference evidence="3 4" key="1">
    <citation type="journal article" date="2011" name="J. Bacteriol.">
        <title>Complete genome sequence of the polycyclic aromatic hydrocarbon-degrading bacterium Alteromonas sp. strain SN2.</title>
        <authorList>
            <person name="Jin H.M."/>
            <person name="Jeong H."/>
            <person name="Moon E.J."/>
            <person name="Math R.K."/>
            <person name="Lee K."/>
            <person name="Kim H.J."/>
            <person name="Jeon C.O."/>
            <person name="Oh T.K."/>
            <person name="Kim J.F."/>
        </authorList>
    </citation>
    <scope>NUCLEOTIDE SEQUENCE [LARGE SCALE GENOMIC DNA]</scope>
    <source>
        <strain evidence="4">JCM 17741 / KACC 18427 / KCTC 11700BP / SN2</strain>
    </source>
</reference>
<feature type="transmembrane region" description="Helical" evidence="1">
    <location>
        <begin position="81"/>
        <end position="104"/>
    </location>
</feature>
<keyword evidence="1" id="KW-1133">Transmembrane helix</keyword>
<name>F5ZCW3_ALTNA</name>
<evidence type="ECO:0000313" key="4">
    <source>
        <dbReference type="Proteomes" id="UP000000683"/>
    </source>
</evidence>
<dbReference type="KEGG" id="alt:ambt_11015"/>
<dbReference type="InterPro" id="IPR027795">
    <property type="entry name" value="CASTOR_ACT_dom"/>
</dbReference>
<proteinExistence type="predicted"/>
<evidence type="ECO:0000256" key="1">
    <source>
        <dbReference type="SAM" id="Phobius"/>
    </source>
</evidence>
<dbReference type="Gene3D" id="3.30.2130.10">
    <property type="entry name" value="VC0802-like"/>
    <property type="match status" value="1"/>
</dbReference>